<feature type="compositionally biased region" description="Polar residues" evidence="1">
    <location>
        <begin position="58"/>
        <end position="75"/>
    </location>
</feature>
<dbReference type="Proteomes" id="UP000257139">
    <property type="component" value="Chromosome CBM2594_b"/>
</dbReference>
<dbReference type="AlphaFoldDB" id="A0A7Z7JH49"/>
<feature type="region of interest" description="Disordered" evidence="1">
    <location>
        <begin position="44"/>
        <end position="75"/>
    </location>
</feature>
<evidence type="ECO:0000256" key="1">
    <source>
        <dbReference type="SAM" id="MobiDB-lite"/>
    </source>
</evidence>
<dbReference type="EMBL" id="LT978514">
    <property type="protein sequence ID" value="SPC23183.1"/>
    <property type="molecule type" value="Genomic_DNA"/>
</dbReference>
<sequence>MPCPVIARNAQGLARRSRLVRGMLGRRLAGYTNSKGLRQWTPLPSITSEPWWSPTPPNSASRSWRRSPSGSLAAG</sequence>
<evidence type="ECO:0000313" key="3">
    <source>
        <dbReference type="Proteomes" id="UP000257139"/>
    </source>
</evidence>
<name>A0A7Z7JH49_9BURK</name>
<protein>
    <submittedName>
        <fullName evidence="2">Uncharacterized protein</fullName>
    </submittedName>
</protein>
<organism evidence="2 3">
    <name type="scientific">Cupriavidus taiwanensis</name>
    <dbReference type="NCBI Taxonomy" id="164546"/>
    <lineage>
        <taxon>Bacteria</taxon>
        <taxon>Pseudomonadati</taxon>
        <taxon>Pseudomonadota</taxon>
        <taxon>Betaproteobacteria</taxon>
        <taxon>Burkholderiales</taxon>
        <taxon>Burkholderiaceae</taxon>
        <taxon>Cupriavidus</taxon>
    </lineage>
</organism>
<gene>
    <name evidence="2" type="ORF">CBM2594_B50424</name>
</gene>
<accession>A0A7Z7JH49</accession>
<evidence type="ECO:0000313" key="2">
    <source>
        <dbReference type="EMBL" id="SPC23183.1"/>
    </source>
</evidence>
<proteinExistence type="predicted"/>
<reference evidence="2 3" key="1">
    <citation type="submission" date="2018-01" db="EMBL/GenBank/DDBJ databases">
        <authorList>
            <person name="Clerissi C."/>
        </authorList>
    </citation>
    <scope>NUCLEOTIDE SEQUENCE [LARGE SCALE GENOMIC DNA]</scope>
    <source>
        <strain evidence="2">Cupriavidus taiwanensis STM 6021</strain>
    </source>
</reference>